<sequence>MTGPSGKYSGDNFSLARLALFSLGAAVAVLAVTTVIVVLVDPTPVVGLVIGLVGVGAAIAAMGVVSKRMTRNAFGDGDQDPTHGSRS</sequence>
<name>A0A652YYT0_NOCGL</name>
<reference evidence="1" key="1">
    <citation type="submission" date="2019-07" db="EMBL/GenBank/DDBJ databases">
        <title>Genomic Encyclopedia of Type Strains, Phase IV (KMG-IV): sequencing the most valuable type-strain genomes for metagenomic binning, comparative biology and taxonomic classification.</title>
        <authorList>
            <person name="Goeker M."/>
        </authorList>
    </citation>
    <scope>NUCLEOTIDE SEQUENCE</scope>
    <source>
        <strain evidence="1">DSM 44596</strain>
    </source>
</reference>
<accession>A0A652YYT0</accession>
<protein>
    <submittedName>
        <fullName evidence="1">Uncharacterized protein</fullName>
    </submittedName>
</protein>
<dbReference type="EMBL" id="VNIQ01000001">
    <property type="protein sequence ID" value="TYQ08853.1"/>
    <property type="molecule type" value="Genomic_DNA"/>
</dbReference>
<evidence type="ECO:0000313" key="1">
    <source>
        <dbReference type="EMBL" id="TYQ08853.1"/>
    </source>
</evidence>
<gene>
    <name evidence="1" type="ORF">FNL38_1011230</name>
</gene>
<dbReference type="AlphaFoldDB" id="A0A652YYT0"/>
<proteinExistence type="predicted"/>
<organism evidence="1">
    <name type="scientific">Nocardia globerula</name>
    <dbReference type="NCBI Taxonomy" id="1818"/>
    <lineage>
        <taxon>Bacteria</taxon>
        <taxon>Bacillati</taxon>
        <taxon>Actinomycetota</taxon>
        <taxon>Actinomycetes</taxon>
        <taxon>Mycobacteriales</taxon>
        <taxon>Nocardiaceae</taxon>
        <taxon>Nocardia</taxon>
    </lineage>
</organism>
<comment type="caution">
    <text evidence="1">The sequence shown here is derived from an EMBL/GenBank/DDBJ whole genome shotgun (WGS) entry which is preliminary data.</text>
</comment>